<gene>
    <name evidence="5" type="ORF">BG006_004544</name>
</gene>
<dbReference type="PANTHER" id="PTHR21600:SF40">
    <property type="entry name" value="PSEUDOURIDYLATE SYNTHASE RPUSD2"/>
    <property type="match status" value="1"/>
</dbReference>
<dbReference type="InterPro" id="IPR020103">
    <property type="entry name" value="PsdUridine_synth_cat_dom_sf"/>
</dbReference>
<evidence type="ECO:0000259" key="4">
    <source>
        <dbReference type="Pfam" id="PF00849"/>
    </source>
</evidence>
<accession>A0A9P5SL78</accession>
<feature type="compositionally biased region" description="Polar residues" evidence="3">
    <location>
        <begin position="24"/>
        <end position="38"/>
    </location>
</feature>
<dbReference type="InterPro" id="IPR006145">
    <property type="entry name" value="PsdUridine_synth_RsuA/RluA"/>
</dbReference>
<dbReference type="InterPro" id="IPR006225">
    <property type="entry name" value="PsdUridine_synth_RluC/D"/>
</dbReference>
<dbReference type="PROSITE" id="PS50889">
    <property type="entry name" value="S4"/>
    <property type="match status" value="1"/>
</dbReference>
<dbReference type="GO" id="GO:0003723">
    <property type="term" value="F:RNA binding"/>
    <property type="evidence" value="ECO:0007669"/>
    <property type="project" value="UniProtKB-KW"/>
</dbReference>
<dbReference type="PANTHER" id="PTHR21600">
    <property type="entry name" value="MITOCHONDRIAL RNA PSEUDOURIDINE SYNTHASE"/>
    <property type="match status" value="1"/>
</dbReference>
<dbReference type="NCBIfam" id="TIGR00005">
    <property type="entry name" value="rluA_subfam"/>
    <property type="match status" value="1"/>
</dbReference>
<evidence type="ECO:0000313" key="5">
    <source>
        <dbReference type="EMBL" id="KAF9332590.1"/>
    </source>
</evidence>
<sequence>MTHSTCNESSIPIPAAGQSRTEETIPSSSAVQDTTLQSTEATLEATATEEEPTHTESVVHLGSKRHPESKHGHYVNSQPPKKQKKRVDLVKPEDDLLNAEYYFDNGKSQTTDRSLRKIKPYFFKYQTYAKGRWLGRQLIEVFNTEFRDRDNTFYERAISDGRIKVNGQIVAQDYIVQNSDIVAHDIHRHEPPVAHLPVKIVRQDNGVIIVDKPSSVPVHPSGRYRHNTVLHILMKEQGFKELYPVNRLDRLTSGLMIIALSVRKAREFEQMMQKCEINKEYVCKVVGRFPSGITECHEPIHVASFKLTLNTVHPDGKACSTIFELARYDPATDTSIVYARPVTGRTHQIRVHLQWLGFPITNDPLYCNKEIWGLKNGQGGITEEMEKDLVERLTAKAEQDDEYDFAAATSAAKEVDQVEGEKVVKGGEEGAGCHAHVAEFCKICGMPSRADPEPEKRVMFLHAWKYRAKDWAFETDLPDWAKEGGVVEKDVMQDGGCAPVSVESGDAGVGN</sequence>
<dbReference type="Gene3D" id="3.30.2350.10">
    <property type="entry name" value="Pseudouridine synthase"/>
    <property type="match status" value="1"/>
</dbReference>
<dbReference type="Pfam" id="PF00849">
    <property type="entry name" value="PseudoU_synth_2"/>
    <property type="match status" value="1"/>
</dbReference>
<proteinExistence type="predicted"/>
<dbReference type="CDD" id="cd00165">
    <property type="entry name" value="S4"/>
    <property type="match status" value="1"/>
</dbReference>
<protein>
    <recommendedName>
        <fullName evidence="4">Pseudouridine synthase RsuA/RluA-like domain-containing protein</fullName>
    </recommendedName>
</protein>
<evidence type="ECO:0000313" key="6">
    <source>
        <dbReference type="Proteomes" id="UP000696485"/>
    </source>
</evidence>
<organism evidence="5 6">
    <name type="scientific">Podila minutissima</name>
    <dbReference type="NCBI Taxonomy" id="64525"/>
    <lineage>
        <taxon>Eukaryota</taxon>
        <taxon>Fungi</taxon>
        <taxon>Fungi incertae sedis</taxon>
        <taxon>Mucoromycota</taxon>
        <taxon>Mortierellomycotina</taxon>
        <taxon>Mortierellomycetes</taxon>
        <taxon>Mortierellales</taxon>
        <taxon>Mortierellaceae</taxon>
        <taxon>Podila</taxon>
    </lineage>
</organism>
<feature type="compositionally biased region" description="Polar residues" evidence="3">
    <location>
        <begin position="1"/>
        <end position="10"/>
    </location>
</feature>
<dbReference type="EMBL" id="JAAAUY010000251">
    <property type="protein sequence ID" value="KAF9332590.1"/>
    <property type="molecule type" value="Genomic_DNA"/>
</dbReference>
<dbReference type="AlphaFoldDB" id="A0A9P5SL78"/>
<evidence type="ECO:0000256" key="3">
    <source>
        <dbReference type="SAM" id="MobiDB-lite"/>
    </source>
</evidence>
<keyword evidence="2" id="KW-0694">RNA-binding</keyword>
<name>A0A9P5SL78_9FUNG</name>
<keyword evidence="6" id="KW-1185">Reference proteome</keyword>
<dbReference type="SUPFAM" id="SSF55120">
    <property type="entry name" value="Pseudouridine synthase"/>
    <property type="match status" value="1"/>
</dbReference>
<dbReference type="Proteomes" id="UP000696485">
    <property type="component" value="Unassembled WGS sequence"/>
</dbReference>
<dbReference type="CDD" id="cd02557">
    <property type="entry name" value="PseudoU_synth_ScRIB2"/>
    <property type="match status" value="1"/>
</dbReference>
<evidence type="ECO:0000256" key="1">
    <source>
        <dbReference type="PIRSR" id="PIRSR606225-1"/>
    </source>
</evidence>
<reference evidence="5" key="1">
    <citation type="journal article" date="2020" name="Fungal Divers.">
        <title>Resolving the Mortierellaceae phylogeny through synthesis of multi-gene phylogenetics and phylogenomics.</title>
        <authorList>
            <person name="Vandepol N."/>
            <person name="Liber J."/>
            <person name="Desiro A."/>
            <person name="Na H."/>
            <person name="Kennedy M."/>
            <person name="Barry K."/>
            <person name="Grigoriev I.V."/>
            <person name="Miller A.N."/>
            <person name="O'Donnell K."/>
            <person name="Stajich J.E."/>
            <person name="Bonito G."/>
        </authorList>
    </citation>
    <scope>NUCLEOTIDE SEQUENCE</scope>
    <source>
        <strain evidence="5">NVP1</strain>
    </source>
</reference>
<dbReference type="InterPro" id="IPR050188">
    <property type="entry name" value="RluA_PseudoU_synthase"/>
</dbReference>
<dbReference type="PROSITE" id="PS01129">
    <property type="entry name" value="PSI_RLU"/>
    <property type="match status" value="1"/>
</dbReference>
<comment type="caution">
    <text evidence="5">The sequence shown here is derived from an EMBL/GenBank/DDBJ whole genome shotgun (WGS) entry which is preliminary data.</text>
</comment>
<feature type="domain" description="Pseudouridine synthase RsuA/RluA-like" evidence="4">
    <location>
        <begin position="207"/>
        <end position="354"/>
    </location>
</feature>
<evidence type="ECO:0000256" key="2">
    <source>
        <dbReference type="PROSITE-ProRule" id="PRU00182"/>
    </source>
</evidence>
<dbReference type="GO" id="GO:0009982">
    <property type="term" value="F:pseudouridine synthase activity"/>
    <property type="evidence" value="ECO:0007669"/>
    <property type="project" value="InterPro"/>
</dbReference>
<dbReference type="InterPro" id="IPR006224">
    <property type="entry name" value="PsdUridine_synth_RluA-like_CS"/>
</dbReference>
<feature type="active site" evidence="1">
    <location>
        <position position="249"/>
    </location>
</feature>
<dbReference type="GO" id="GO:0000455">
    <property type="term" value="P:enzyme-directed rRNA pseudouridine synthesis"/>
    <property type="evidence" value="ECO:0007669"/>
    <property type="project" value="TreeGrafter"/>
</dbReference>
<feature type="region of interest" description="Disordered" evidence="3">
    <location>
        <begin position="1"/>
        <end position="87"/>
    </location>
</feature>